<dbReference type="AlphaFoldDB" id="A0A427XY65"/>
<evidence type="ECO:0000313" key="3">
    <source>
        <dbReference type="Proteomes" id="UP000279259"/>
    </source>
</evidence>
<dbReference type="STRING" id="1890683.A0A427XY65"/>
<dbReference type="InterPro" id="IPR052186">
    <property type="entry name" value="Hydantoin_racemase-like"/>
</dbReference>
<evidence type="ECO:0000256" key="1">
    <source>
        <dbReference type="ARBA" id="ARBA00038414"/>
    </source>
</evidence>
<sequence length="271" mass="28343">MTSSSFSAKIHDTLGPANSPVRLLLINPNSTLHFTQETVSYLSTRLPSGVRIDFYTPPSDAPPSIDGTFDGVLSAAVILNDLGLDSRDTADSDDDAADNASFVSRAYSAVIVSCFSAHPLVPALQERLPFNPKKPPVIGILEAAVHYGLLLGPTFGIATTGRQWEPLFDEAIRSLGISPSRYAGTRGTGFNAISLHGEGPASALLEASVELVSRGARVIVLGCAGMAPMRASIESSLRERTGRGVPVIDGVQAAVDLGIAFARMGLSAPEA</sequence>
<comment type="caution">
    <text evidence="2">The sequence shown here is derived from an EMBL/GenBank/DDBJ whole genome shotgun (WGS) entry which is preliminary data.</text>
</comment>
<reference evidence="2 3" key="1">
    <citation type="submission" date="2018-11" db="EMBL/GenBank/DDBJ databases">
        <title>Genome sequence of Saitozyma podzolica DSM 27192.</title>
        <authorList>
            <person name="Aliyu H."/>
            <person name="Gorte O."/>
            <person name="Ochsenreither K."/>
        </authorList>
    </citation>
    <scope>NUCLEOTIDE SEQUENCE [LARGE SCALE GENOMIC DNA]</scope>
    <source>
        <strain evidence="2 3">DSM 27192</strain>
    </source>
</reference>
<protein>
    <recommendedName>
        <fullName evidence="4">Asp/Glu/hydantoin racemase</fullName>
    </recommendedName>
</protein>
<gene>
    <name evidence="2" type="ORF">EHS25_005404</name>
</gene>
<accession>A0A427XY65</accession>
<dbReference type="Gene3D" id="3.40.50.12500">
    <property type="match status" value="1"/>
</dbReference>
<evidence type="ECO:0008006" key="4">
    <source>
        <dbReference type="Google" id="ProtNLM"/>
    </source>
</evidence>
<comment type="similarity">
    <text evidence="1">Belongs to the HyuE racemase family.</text>
</comment>
<dbReference type="PANTHER" id="PTHR28047">
    <property type="entry name" value="PROTEIN DCG1"/>
    <property type="match status" value="1"/>
</dbReference>
<dbReference type="InterPro" id="IPR015942">
    <property type="entry name" value="Asp/Glu/hydantoin_racemase"/>
</dbReference>
<dbReference type="Pfam" id="PF01177">
    <property type="entry name" value="Asp_Glu_race"/>
    <property type="match status" value="1"/>
</dbReference>
<name>A0A427XY65_9TREE</name>
<organism evidence="2 3">
    <name type="scientific">Saitozyma podzolica</name>
    <dbReference type="NCBI Taxonomy" id="1890683"/>
    <lineage>
        <taxon>Eukaryota</taxon>
        <taxon>Fungi</taxon>
        <taxon>Dikarya</taxon>
        <taxon>Basidiomycota</taxon>
        <taxon>Agaricomycotina</taxon>
        <taxon>Tremellomycetes</taxon>
        <taxon>Tremellales</taxon>
        <taxon>Trimorphomycetaceae</taxon>
        <taxon>Saitozyma</taxon>
    </lineage>
</organism>
<evidence type="ECO:0000313" key="2">
    <source>
        <dbReference type="EMBL" id="RSH83789.1"/>
    </source>
</evidence>
<dbReference type="OrthoDB" id="412018at2759"/>
<dbReference type="Proteomes" id="UP000279259">
    <property type="component" value="Unassembled WGS sequence"/>
</dbReference>
<dbReference type="PANTHER" id="PTHR28047:SF5">
    <property type="entry name" value="PROTEIN DCG1"/>
    <property type="match status" value="1"/>
</dbReference>
<dbReference type="InterPro" id="IPR053714">
    <property type="entry name" value="Iso_Racemase_Enz_sf"/>
</dbReference>
<dbReference type="EMBL" id="RSCD01000023">
    <property type="protein sequence ID" value="RSH83789.1"/>
    <property type="molecule type" value="Genomic_DNA"/>
</dbReference>
<proteinExistence type="inferred from homology"/>
<keyword evidence="3" id="KW-1185">Reference proteome</keyword>
<dbReference type="GO" id="GO:0047661">
    <property type="term" value="F:amino-acid racemase activity"/>
    <property type="evidence" value="ECO:0007669"/>
    <property type="project" value="InterPro"/>
</dbReference>